<keyword evidence="5 6" id="KW-0472">Membrane</keyword>
<keyword evidence="4 6" id="KW-1133">Transmembrane helix</keyword>
<evidence type="ECO:0000256" key="1">
    <source>
        <dbReference type="ARBA" id="ARBA00004651"/>
    </source>
</evidence>
<dbReference type="NCBIfam" id="TIGR00254">
    <property type="entry name" value="GGDEF"/>
    <property type="match status" value="1"/>
</dbReference>
<keyword evidence="9" id="KW-1185">Reference proteome</keyword>
<dbReference type="AlphaFoldDB" id="A0A017RUK9"/>
<dbReference type="GO" id="GO:0000155">
    <property type="term" value="F:phosphorelay sensor kinase activity"/>
    <property type="evidence" value="ECO:0007669"/>
    <property type="project" value="InterPro"/>
</dbReference>
<dbReference type="PANTHER" id="PTHR45138:SF9">
    <property type="entry name" value="DIGUANYLATE CYCLASE DGCM-RELATED"/>
    <property type="match status" value="1"/>
</dbReference>
<dbReference type="PANTHER" id="PTHR45138">
    <property type="entry name" value="REGULATORY COMPONENTS OF SENSORY TRANSDUCTION SYSTEM"/>
    <property type="match status" value="1"/>
</dbReference>
<dbReference type="InterPro" id="IPR029787">
    <property type="entry name" value="Nucleotide_cyclase"/>
</dbReference>
<evidence type="ECO:0000256" key="2">
    <source>
        <dbReference type="ARBA" id="ARBA00022475"/>
    </source>
</evidence>
<evidence type="ECO:0000313" key="8">
    <source>
        <dbReference type="EMBL" id="EYE87545.1"/>
    </source>
</evidence>
<dbReference type="Gene3D" id="3.30.70.270">
    <property type="match status" value="1"/>
</dbReference>
<dbReference type="GO" id="GO:0043709">
    <property type="term" value="P:cell adhesion involved in single-species biofilm formation"/>
    <property type="evidence" value="ECO:0007669"/>
    <property type="project" value="TreeGrafter"/>
</dbReference>
<gene>
    <name evidence="8" type="ORF">Q428_12640</name>
</gene>
<dbReference type="GO" id="GO:0052621">
    <property type="term" value="F:diguanylate cyclase activity"/>
    <property type="evidence" value="ECO:0007669"/>
    <property type="project" value="TreeGrafter"/>
</dbReference>
<name>A0A017RUK9_9CLOT</name>
<protein>
    <submittedName>
        <fullName evidence="8">Diguanylate cyclase</fullName>
    </submittedName>
</protein>
<feature type="transmembrane region" description="Helical" evidence="6">
    <location>
        <begin position="132"/>
        <end position="150"/>
    </location>
</feature>
<feature type="transmembrane region" description="Helical" evidence="6">
    <location>
        <begin position="68"/>
        <end position="93"/>
    </location>
</feature>
<proteinExistence type="predicted"/>
<reference evidence="8 9" key="1">
    <citation type="journal article" date="2014" name="Genome Announc.">
        <title>Draft Genome Sequence of Fervidicella metallireducens Strain AeBT, an Iron-Reducing Thermoanaerobe from the Great Artesian Basin.</title>
        <authorList>
            <person name="Patel B.K."/>
        </authorList>
    </citation>
    <scope>NUCLEOTIDE SEQUENCE [LARGE SCALE GENOMIC DNA]</scope>
    <source>
        <strain evidence="8 9">AeB</strain>
    </source>
</reference>
<dbReference type="SMART" id="SM00267">
    <property type="entry name" value="GGDEF"/>
    <property type="match status" value="1"/>
</dbReference>
<keyword evidence="3 6" id="KW-0812">Transmembrane</keyword>
<dbReference type="EMBL" id="AZQP01000049">
    <property type="protein sequence ID" value="EYE87545.1"/>
    <property type="molecule type" value="Genomic_DNA"/>
</dbReference>
<dbReference type="InterPro" id="IPR000160">
    <property type="entry name" value="GGDEF_dom"/>
</dbReference>
<comment type="caution">
    <text evidence="8">The sequence shown here is derived from an EMBL/GenBank/DDBJ whole genome shotgun (WGS) entry which is preliminary data.</text>
</comment>
<evidence type="ECO:0000256" key="4">
    <source>
        <dbReference type="ARBA" id="ARBA00022989"/>
    </source>
</evidence>
<sequence>MVKDLFINTCICVTMLFIASQILKLTAMGSSIHISKKIITGVMSGILGIILMFFSVRVTPKAIIDLRHLSIIVSSVYLGGTSTFIGGIIIALFRVLYYGISRQSLIVGTITMLATIGSIFIGKFRVPKKLKWILLFFYNTCIFSVSIYFAMERISEVKIILVYYWIGSIISSFIIYYYSQYLYDTHSIIKILKEEATTDFLTGLNNTRSFDIVFNNVTNRAKENQEYLAVLMIDIDFFKKVNDTYGHSSGDLVLKELGEILDNSIGEYDFVARVGGEEFCILLRDCNREKAYYIAEKIRKEVQKHIFRVKNGTKIKITVSIGIAVYPDCCTDTEQLKEIADNQLYIAKHTGRNKVCVQAK</sequence>
<dbReference type="Pfam" id="PF00990">
    <property type="entry name" value="GGDEF"/>
    <property type="match status" value="1"/>
</dbReference>
<feature type="transmembrane region" description="Helical" evidence="6">
    <location>
        <begin position="162"/>
        <end position="179"/>
    </location>
</feature>
<accession>A0A017RUK9</accession>
<feature type="transmembrane region" description="Helical" evidence="6">
    <location>
        <begin position="38"/>
        <end position="56"/>
    </location>
</feature>
<evidence type="ECO:0000256" key="6">
    <source>
        <dbReference type="SAM" id="Phobius"/>
    </source>
</evidence>
<dbReference type="GO" id="GO:0005886">
    <property type="term" value="C:plasma membrane"/>
    <property type="evidence" value="ECO:0007669"/>
    <property type="project" value="UniProtKB-SubCell"/>
</dbReference>
<dbReference type="Proteomes" id="UP000019681">
    <property type="component" value="Unassembled WGS sequence"/>
</dbReference>
<keyword evidence="2" id="KW-1003">Cell membrane</keyword>
<evidence type="ECO:0000256" key="3">
    <source>
        <dbReference type="ARBA" id="ARBA00022692"/>
    </source>
</evidence>
<dbReference type="PROSITE" id="PS50887">
    <property type="entry name" value="GGDEF"/>
    <property type="match status" value="1"/>
</dbReference>
<dbReference type="InterPro" id="IPR011620">
    <property type="entry name" value="Sig_transdc_His_kinase_LytS_TM"/>
</dbReference>
<feature type="domain" description="GGDEF" evidence="7">
    <location>
        <begin position="226"/>
        <end position="360"/>
    </location>
</feature>
<feature type="transmembrane region" description="Helical" evidence="6">
    <location>
        <begin position="6"/>
        <end position="26"/>
    </location>
</feature>
<evidence type="ECO:0000259" key="7">
    <source>
        <dbReference type="PROSITE" id="PS50887"/>
    </source>
</evidence>
<dbReference type="InterPro" id="IPR050469">
    <property type="entry name" value="Diguanylate_Cyclase"/>
</dbReference>
<evidence type="ECO:0000256" key="5">
    <source>
        <dbReference type="ARBA" id="ARBA00023136"/>
    </source>
</evidence>
<dbReference type="SUPFAM" id="SSF55073">
    <property type="entry name" value="Nucleotide cyclase"/>
    <property type="match status" value="1"/>
</dbReference>
<dbReference type="FunFam" id="3.30.70.270:FF:000001">
    <property type="entry name" value="Diguanylate cyclase domain protein"/>
    <property type="match status" value="1"/>
</dbReference>
<evidence type="ECO:0000313" key="9">
    <source>
        <dbReference type="Proteomes" id="UP000019681"/>
    </source>
</evidence>
<dbReference type="InterPro" id="IPR043128">
    <property type="entry name" value="Rev_trsase/Diguanyl_cyclase"/>
</dbReference>
<comment type="subcellular location">
    <subcellularLocation>
        <location evidence="1">Cell membrane</location>
        <topology evidence="1">Multi-pass membrane protein</topology>
    </subcellularLocation>
</comment>
<organism evidence="8 9">
    <name type="scientific">Fervidicella metallireducens AeB</name>
    <dbReference type="NCBI Taxonomy" id="1403537"/>
    <lineage>
        <taxon>Bacteria</taxon>
        <taxon>Bacillati</taxon>
        <taxon>Bacillota</taxon>
        <taxon>Clostridia</taxon>
        <taxon>Eubacteriales</taxon>
        <taxon>Clostridiaceae</taxon>
        <taxon>Fervidicella</taxon>
    </lineage>
</organism>
<dbReference type="Pfam" id="PF07694">
    <property type="entry name" value="5TM-5TMR_LYT"/>
    <property type="match status" value="1"/>
</dbReference>
<feature type="transmembrane region" description="Helical" evidence="6">
    <location>
        <begin position="105"/>
        <end position="126"/>
    </location>
</feature>
<dbReference type="GO" id="GO:0071555">
    <property type="term" value="P:cell wall organization"/>
    <property type="evidence" value="ECO:0007669"/>
    <property type="project" value="InterPro"/>
</dbReference>
<dbReference type="STRING" id="1403537.Q428_12640"/>
<dbReference type="CDD" id="cd01949">
    <property type="entry name" value="GGDEF"/>
    <property type="match status" value="1"/>
</dbReference>
<dbReference type="GO" id="GO:1902201">
    <property type="term" value="P:negative regulation of bacterial-type flagellum-dependent cell motility"/>
    <property type="evidence" value="ECO:0007669"/>
    <property type="project" value="TreeGrafter"/>
</dbReference>